<dbReference type="EMBL" id="JACHBG010000004">
    <property type="protein sequence ID" value="MBB6485176.1"/>
    <property type="molecule type" value="Genomic_DNA"/>
</dbReference>
<dbReference type="RefSeq" id="WP_184703997.1">
    <property type="nucleotide sequence ID" value="NZ_JACHBG010000004.1"/>
</dbReference>
<dbReference type="Pfam" id="PF13975">
    <property type="entry name" value="gag-asp_proteas"/>
    <property type="match status" value="1"/>
</dbReference>
<keyword evidence="1" id="KW-1133">Transmembrane helix</keyword>
<comment type="caution">
    <text evidence="2">The sequence shown here is derived from an EMBL/GenBank/DDBJ whole genome shotgun (WGS) entry which is preliminary data.</text>
</comment>
<dbReference type="NCBIfam" id="TIGR02281">
    <property type="entry name" value="clan_AA_DTGA"/>
    <property type="match status" value="1"/>
</dbReference>
<dbReference type="InterPro" id="IPR021109">
    <property type="entry name" value="Peptidase_aspartic_dom_sf"/>
</dbReference>
<dbReference type="GO" id="GO:0004190">
    <property type="term" value="F:aspartic-type endopeptidase activity"/>
    <property type="evidence" value="ECO:0007669"/>
    <property type="project" value="InterPro"/>
</dbReference>
<dbReference type="InterPro" id="IPR011969">
    <property type="entry name" value="Clan_AA_Asp_peptidase_C"/>
</dbReference>
<dbReference type="InterPro" id="IPR001969">
    <property type="entry name" value="Aspartic_peptidase_AS"/>
</dbReference>
<dbReference type="CDD" id="cd05483">
    <property type="entry name" value="retropepsin_like_bacteria"/>
    <property type="match status" value="1"/>
</dbReference>
<keyword evidence="1" id="KW-0812">Transmembrane</keyword>
<keyword evidence="2" id="KW-0378">Hydrolase</keyword>
<dbReference type="AlphaFoldDB" id="A0A7X0IT46"/>
<keyword evidence="2" id="KW-0645">Protease</keyword>
<protein>
    <submittedName>
        <fullName evidence="2">Aspartyl protease family protein</fullName>
    </submittedName>
</protein>
<gene>
    <name evidence="2" type="ORF">GGD46_002456</name>
</gene>
<dbReference type="InterPro" id="IPR011990">
    <property type="entry name" value="TPR-like_helical_dom_sf"/>
</dbReference>
<dbReference type="InterPro" id="IPR034122">
    <property type="entry name" value="Retropepsin-like_bacterial"/>
</dbReference>
<dbReference type="SUPFAM" id="SSF48452">
    <property type="entry name" value="TPR-like"/>
    <property type="match status" value="1"/>
</dbReference>
<dbReference type="PROSITE" id="PS00141">
    <property type="entry name" value="ASP_PROTEASE"/>
    <property type="match status" value="1"/>
</dbReference>
<sequence>MLVADPEDRNGGRLPNRRGWLAPIVRTLFIFAVLCAAIWFYLYGDRVIGYVETETGTASDPALTAVYQHFDIAPLPNIVAGRTAMATYLDMLRREHCDWNAAYKFANELQAQGYNREAAKVLIAFSNKCKPSNVALSAAAEILDNLSDYDEALKVSNDVIAMSPGMPSFYFQRARIRQNAKKYRDAIDDYYSVIGLTDNIAILNGTVFEGISTSYRELGAYCEAIGPLQLWVSTNPNRNDTAVVRGIIKLYETMGKCASTYTTGSDRFPTQGNNVILAKVSVNGTEGTFIVDTGASFVAVSKAFAARAKLPIDGNNEISLQTANGLSQATHTNATTVRVGRVEASDIAAVVLDNDAALGNEIDGLLGRSFLSRFDVIFGNREWRIETKK</sequence>
<organism evidence="2 3">
    <name type="scientific">Rhizobium lusitanum</name>
    <dbReference type="NCBI Taxonomy" id="293958"/>
    <lineage>
        <taxon>Bacteria</taxon>
        <taxon>Pseudomonadati</taxon>
        <taxon>Pseudomonadota</taxon>
        <taxon>Alphaproteobacteria</taxon>
        <taxon>Hyphomicrobiales</taxon>
        <taxon>Rhizobiaceae</taxon>
        <taxon>Rhizobium/Agrobacterium group</taxon>
        <taxon>Rhizobium</taxon>
    </lineage>
</organism>
<dbReference type="Gene3D" id="2.40.70.10">
    <property type="entry name" value="Acid Proteases"/>
    <property type="match status" value="1"/>
</dbReference>
<dbReference type="Gene3D" id="1.25.40.10">
    <property type="entry name" value="Tetratricopeptide repeat domain"/>
    <property type="match status" value="1"/>
</dbReference>
<reference evidence="2 3" key="1">
    <citation type="submission" date="2020-08" db="EMBL/GenBank/DDBJ databases">
        <title>Genomic Encyclopedia of Type Strains, Phase IV (KMG-V): Genome sequencing to study the core and pangenomes of soil and plant-associated prokaryotes.</title>
        <authorList>
            <person name="Whitman W."/>
        </authorList>
    </citation>
    <scope>NUCLEOTIDE SEQUENCE [LARGE SCALE GENOMIC DNA]</scope>
    <source>
        <strain evidence="2 3">SEMIA 4060</strain>
    </source>
</reference>
<dbReference type="Proteomes" id="UP000565576">
    <property type="component" value="Unassembled WGS sequence"/>
</dbReference>
<evidence type="ECO:0000313" key="3">
    <source>
        <dbReference type="Proteomes" id="UP000565576"/>
    </source>
</evidence>
<evidence type="ECO:0000313" key="2">
    <source>
        <dbReference type="EMBL" id="MBB6485176.1"/>
    </source>
</evidence>
<dbReference type="GO" id="GO:0006508">
    <property type="term" value="P:proteolysis"/>
    <property type="evidence" value="ECO:0007669"/>
    <property type="project" value="UniProtKB-KW"/>
</dbReference>
<evidence type="ECO:0000256" key="1">
    <source>
        <dbReference type="SAM" id="Phobius"/>
    </source>
</evidence>
<proteinExistence type="predicted"/>
<dbReference type="SUPFAM" id="SSF50630">
    <property type="entry name" value="Acid proteases"/>
    <property type="match status" value="1"/>
</dbReference>
<keyword evidence="1" id="KW-0472">Membrane</keyword>
<feature type="transmembrane region" description="Helical" evidence="1">
    <location>
        <begin position="20"/>
        <end position="42"/>
    </location>
</feature>
<accession>A0A7X0IT46</accession>
<name>A0A7X0IT46_9HYPH</name>